<keyword evidence="5" id="KW-1185">Reference proteome</keyword>
<dbReference type="InterPro" id="IPR025406">
    <property type="entry name" value="DUF4132"/>
</dbReference>
<sequence length="1656" mass="188877">MQWTKDRIEKVKDYVAQKRDNLNSLPAALREMASVIMDCYRSEYVSFDKYAKLRKVLLSESHTELTDVFSGDQFEVLRFLLGDANAANFKKTWDRCTLYPFSMGYLRRSFRTNRASGVYLESNLDRLGYALRFVGMGYSISRPEVAAVDSETADYPYLHNYIALEIDEGNAALLRQLKEIIYSDNNTAVVTRNIIKGLLMSRNPEAHGLIGELLLAAKLQEGLRQTITECMDEASREGFIYILGLIIERDLSRFSSIIRAFDVWTGLALEAQKPAVIKKCLKAAYDCLTNETALHECLKSEDSQLLYIGLWATAVDELMDTEATIMALKQSGSKYKQITALQFVAQTQFAAFQHRIAAAFLDSPDLEVVAWALPNLFSQVSSYSLNHRQLGPEDFDMYGVTDRSLFDQLKYILDRMPKKEVSYSNSALSFSRTVSADQLCGLMLIVAYIHNDQAMFDVMLDYRDKMNADTRSTLVHICLVNPQSEKQRQALIEALGDKGAEVRQAAQRSVENLQLSDEEYVWVEGLLQYKAGDLRKAAIQLLLKQEPEQLKHTIERLLSDKKEDKRLGGLDMVLNLKDDEQRRPVYAQCVAFLKENNAIKRSSRELVLIERITGTVEVEYSPENGFGLYDPQQHQQLPDLKPWPGAPLQEILTSSAEEIQSVLQSWSDLIHEYREYEYEIEEYDGSRGKIVLGTQQWGMRALVNAHNQGPAALKDYPLADVWRSFAQDKGLDTKRILELLFYYDVCSRRYRMSLRDFSSHFQISHVLRMLSPSVMIEVGKWLEEMPYGRLIHSLLRVMFNECDSRERFALTYNASLALYEGILIDQQSEFVKQHPSLEIQQPYMVQIVTFAEIMKTEEVSFWYSSMAGVYNDEEDMFRAGFTLLYRYARLGDQLEQLGLVPFAKAYESGFITANELYKELLGRKSSPDHINTVTNEHRHHREQLLLYPGAELIGRLAVERIVEIELQRGDSDTAVSYLAQRINKYEGMQYFVGCLLSLGNKEKLARGYFYSWGSGQTKKDMISHLLKCCYPKPDDDANTLRGLLEGRDISDTRLIEAAMYAPQWVEIIADYLGWEGLAAACWYFHAHVNQHFSSDKETMVARYSPISSIDFNEGAFDINWFFEAYETLGEQRFQLVYDSAKYIADGANHKRSQLFCDAVLGRLDAGVIESELSGKRNKNHVLCYGLIPFMTDNRKAELIRRYEVLQRFAKESKQFGALRRDSESKVVSIALDNLARNAGYSDVIRMTWNVEAEKFKQIAASFEPVTIQEWEACLVMDERGKASVAITKDGKPVKTIPSKLKNDETLAGLKELQTSLRDQHKRARSALERAMVLEEAFTAEELSLIQTNKVIEPLLKDLLFKSANAIGFFEQGKLRDISGHVISLEAAEEVLIAHPVHLYESGEWAAYQKVVIERQIVQPFKQVFRELYRPNEDELLEGIRSGRYDGHQIQPRKAASLLKSRQWTASYEEGLQKVYHKQNIVVTLYAMADWFSPAEVEAPTIETVAFYKRKTGEPMQLAEIPKVIFSEVMRDVDLVVSVAHVGGVDPEASLSTVEMRAAMVRELVPILKLDNVEIKGSHAHIKGTLGEYTVHLGSGMAHQMASGSLHILPVHAQHRGRIFLPFVDEDPRTAEIMSKVLLLAEDRKLKDPTILEQIKR</sequence>
<feature type="domain" description="DUF4132" evidence="1">
    <location>
        <begin position="1290"/>
        <end position="1463"/>
    </location>
</feature>
<dbReference type="InterPro" id="IPR043782">
    <property type="entry name" value="DUF5724"/>
</dbReference>
<dbReference type="EMBL" id="JAGKSP010000002">
    <property type="protein sequence ID" value="MBP3962889.1"/>
    <property type="molecule type" value="Genomic_DNA"/>
</dbReference>
<dbReference type="Pfam" id="PF18991">
    <property type="entry name" value="DUF5724"/>
    <property type="match status" value="1"/>
</dbReference>
<name>A0ABS5CA62_9BACL</name>
<dbReference type="InterPro" id="IPR056639">
    <property type="entry name" value="DUF7737"/>
</dbReference>
<gene>
    <name evidence="4" type="ORF">I8J30_09275</name>
</gene>
<evidence type="ECO:0000259" key="2">
    <source>
        <dbReference type="Pfam" id="PF18991"/>
    </source>
</evidence>
<evidence type="ECO:0000313" key="4">
    <source>
        <dbReference type="EMBL" id="MBP3962889.1"/>
    </source>
</evidence>
<organism evidence="4 5">
    <name type="scientific">Paenibacillus lignilyticus</name>
    <dbReference type="NCBI Taxonomy" id="1172615"/>
    <lineage>
        <taxon>Bacteria</taxon>
        <taxon>Bacillati</taxon>
        <taxon>Bacillota</taxon>
        <taxon>Bacilli</taxon>
        <taxon>Bacillales</taxon>
        <taxon>Paenibacillaceae</taxon>
        <taxon>Paenibacillus</taxon>
    </lineage>
</organism>
<evidence type="ECO:0000259" key="1">
    <source>
        <dbReference type="Pfam" id="PF13569"/>
    </source>
</evidence>
<reference evidence="4 5" key="1">
    <citation type="submission" date="2021-04" db="EMBL/GenBank/DDBJ databases">
        <title>Paenibacillus sp. DLE-14 whole genome sequence.</title>
        <authorList>
            <person name="Ham Y.J."/>
        </authorList>
    </citation>
    <scope>NUCLEOTIDE SEQUENCE [LARGE SCALE GENOMIC DNA]</scope>
    <source>
        <strain evidence="4 5">DLE-14</strain>
    </source>
</reference>
<dbReference type="Pfam" id="PF13569">
    <property type="entry name" value="DUF4132"/>
    <property type="match status" value="1"/>
</dbReference>
<evidence type="ECO:0000313" key="5">
    <source>
        <dbReference type="Proteomes" id="UP000673394"/>
    </source>
</evidence>
<dbReference type="RefSeq" id="WP_210657410.1">
    <property type="nucleotide sequence ID" value="NZ_JAGKSP010000002.1"/>
</dbReference>
<protein>
    <submittedName>
        <fullName evidence="4">DUF4132 domain-containing protein</fullName>
    </submittedName>
</protein>
<feature type="domain" description="DUF5724" evidence="2">
    <location>
        <begin position="36"/>
        <end position="1249"/>
    </location>
</feature>
<evidence type="ECO:0000259" key="3">
    <source>
        <dbReference type="Pfam" id="PF24879"/>
    </source>
</evidence>
<feature type="domain" description="DUF7737" evidence="3">
    <location>
        <begin position="1553"/>
        <end position="1654"/>
    </location>
</feature>
<proteinExistence type="predicted"/>
<comment type="caution">
    <text evidence="4">The sequence shown here is derived from an EMBL/GenBank/DDBJ whole genome shotgun (WGS) entry which is preliminary data.</text>
</comment>
<accession>A0ABS5CA62</accession>
<dbReference type="Pfam" id="PF24879">
    <property type="entry name" value="DUF7737"/>
    <property type="match status" value="1"/>
</dbReference>
<dbReference type="Proteomes" id="UP000673394">
    <property type="component" value="Unassembled WGS sequence"/>
</dbReference>